<dbReference type="Pfam" id="PF07171">
    <property type="entry name" value="MlrC_C"/>
    <property type="match status" value="1"/>
</dbReference>
<dbReference type="STRING" id="1211777.BN77_p230014"/>
<dbReference type="InterPro" id="IPR015995">
    <property type="entry name" value="MlrC_N"/>
</dbReference>
<gene>
    <name evidence="3" type="ORF">BN77_p230014</name>
</gene>
<evidence type="ECO:0000259" key="2">
    <source>
        <dbReference type="Pfam" id="PF07364"/>
    </source>
</evidence>
<feature type="domain" description="Microcystin LR degradation protein MlrC N-terminal" evidence="2">
    <location>
        <begin position="15"/>
        <end position="297"/>
    </location>
</feature>
<dbReference type="AlphaFoldDB" id="K0Q4W3"/>
<evidence type="ECO:0000259" key="1">
    <source>
        <dbReference type="Pfam" id="PF07171"/>
    </source>
</evidence>
<evidence type="ECO:0000313" key="4">
    <source>
        <dbReference type="Proteomes" id="UP000009319"/>
    </source>
</evidence>
<comment type="caution">
    <text evidence="3">The sequence shown here is derived from an EMBL/GenBank/DDBJ whole genome shotgun (WGS) entry which is preliminary data.</text>
</comment>
<dbReference type="InterPro" id="IPR010799">
    <property type="entry name" value="MlrC_C"/>
</dbReference>
<reference evidence="3 4" key="1">
    <citation type="journal article" date="2013" name="Genome Announc.">
        <title>Draft Genome Sequence of Rhizobium mesoamericanum STM3625, a Nitrogen-Fixing Symbiont of Mimosa pudica Isolated in French Guiana (South America).</title>
        <authorList>
            <person name="Moulin L."/>
            <person name="Mornico D."/>
            <person name="Melkonian R."/>
            <person name="Klonowska A."/>
        </authorList>
    </citation>
    <scope>NUCLEOTIDE SEQUENCE [LARGE SCALE GENOMIC DNA]</scope>
    <source>
        <strain evidence="3 4">STM3625</strain>
    </source>
</reference>
<dbReference type="RefSeq" id="WP_007538986.1">
    <property type="nucleotide sequence ID" value="NZ_HF536778.1"/>
</dbReference>
<organism evidence="3 4">
    <name type="scientific">Rhizobium mesoamericanum STM3625</name>
    <dbReference type="NCBI Taxonomy" id="1211777"/>
    <lineage>
        <taxon>Bacteria</taxon>
        <taxon>Pseudomonadati</taxon>
        <taxon>Pseudomonadota</taxon>
        <taxon>Alphaproteobacteria</taxon>
        <taxon>Hyphomicrobiales</taxon>
        <taxon>Rhizobiaceae</taxon>
        <taxon>Rhizobium/Agrobacterium group</taxon>
        <taxon>Rhizobium</taxon>
    </lineage>
</organism>
<protein>
    <submittedName>
        <fullName evidence="3">Putative MlrC-like</fullName>
    </submittedName>
</protein>
<keyword evidence="4" id="KW-1185">Reference proteome</keyword>
<dbReference type="Proteomes" id="UP000009319">
    <property type="component" value="Unassembled WGS sequence"/>
</dbReference>
<sequence length="507" mass="54492">MKPQDISSTSKKRHRIAVGRFSHESNGFNPFVTTENLLEIQRGPELVEHASGSTLAGFVEALKEIDAEILPTLSVNGPPGGFIAHQTFLKLLSEFLDRVEGSKPDAILLELHGAMATTETPDADGWVLAALRERVGPSVPIGVGLDLHAHLTDKMLENATICIACKENPHSDVIECGVKATRMIVDVLKGSLVPITTAVRVPMVLPGAGETNAGPLFEIHEKARRYVANHKTIADISIYNVFRCVDDVGMGQVVTVITNGRDKSATEVARTLGTKFWDTRDSFRDDLLTVKEAFDRIQSGSDMKPYLLADMGDRIGAGAPGDSVILLSEALDHYPTVTGVLTITDEQNAVRAYETGVGAEVTLDVGGHITPGFRPRRIAGRVVHISDGQYTLTGPLGGGELGDMGGTAVVLVEDRLFVVLTSKPTHSHDPAVISSQGIDISKLDFVVVKSGFHFTLNYRGLGTPIFAETPGVGYYRKGTLPYVNGRFWPEHPVELGDLVATTFGVAA</sequence>
<dbReference type="EMBL" id="CANI01000086">
    <property type="protein sequence ID" value="CCM80270.1"/>
    <property type="molecule type" value="Genomic_DNA"/>
</dbReference>
<dbReference type="Pfam" id="PF07364">
    <property type="entry name" value="DUF1485"/>
    <property type="match status" value="1"/>
</dbReference>
<dbReference type="HOGENOM" id="CLU_028172_1_0_5"/>
<feature type="domain" description="Microcystin LR degradation protein MlrC C-terminal" evidence="1">
    <location>
        <begin position="308"/>
        <end position="481"/>
    </location>
</feature>
<evidence type="ECO:0000313" key="3">
    <source>
        <dbReference type="EMBL" id="CCM80270.1"/>
    </source>
</evidence>
<dbReference type="eggNOG" id="COG5476">
    <property type="taxonomic scope" value="Bacteria"/>
</dbReference>
<proteinExistence type="predicted"/>
<name>K0Q4W3_9HYPH</name>
<accession>K0Q4W3</accession>